<accession>A0A2M6ZG27</accession>
<dbReference type="PROSITE" id="PS50879">
    <property type="entry name" value="RNASE_H_1"/>
    <property type="match status" value="1"/>
</dbReference>
<name>A0A2M6ZG27_9BACT</name>
<dbReference type="GO" id="GO:0003676">
    <property type="term" value="F:nucleic acid binding"/>
    <property type="evidence" value="ECO:0007669"/>
    <property type="project" value="InterPro"/>
</dbReference>
<dbReference type="Proteomes" id="UP000229227">
    <property type="component" value="Unassembled WGS sequence"/>
</dbReference>
<dbReference type="Pfam" id="PF13456">
    <property type="entry name" value="RVT_3"/>
    <property type="match status" value="1"/>
</dbReference>
<evidence type="ECO:0000259" key="1">
    <source>
        <dbReference type="PROSITE" id="PS50879"/>
    </source>
</evidence>
<dbReference type="PANTHER" id="PTHR47723">
    <property type="entry name" value="OS05G0353850 PROTEIN"/>
    <property type="match status" value="1"/>
</dbReference>
<reference evidence="3" key="1">
    <citation type="submission" date="2017-09" db="EMBL/GenBank/DDBJ databases">
        <title>Depth-based differentiation of microbial function through sediment-hosted aquifers and enrichment of novel symbionts in the deep terrestrial subsurface.</title>
        <authorList>
            <person name="Probst A.J."/>
            <person name="Ladd B."/>
            <person name="Jarett J.K."/>
            <person name="Geller-Mcgrath D.E."/>
            <person name="Sieber C.M.K."/>
            <person name="Emerson J.B."/>
            <person name="Anantharaman K."/>
            <person name="Thomas B.C."/>
            <person name="Malmstrom R."/>
            <person name="Stieglmeier M."/>
            <person name="Klingl A."/>
            <person name="Woyke T."/>
            <person name="Ryan C.M."/>
            <person name="Banfield J.F."/>
        </authorList>
    </citation>
    <scope>NUCLEOTIDE SEQUENCE [LARGE SCALE GENOMIC DNA]</scope>
</reference>
<feature type="domain" description="RNase H type-1" evidence="1">
    <location>
        <begin position="1"/>
        <end position="131"/>
    </location>
</feature>
<dbReference type="GO" id="GO:0004523">
    <property type="term" value="F:RNA-DNA hybrid ribonuclease activity"/>
    <property type="evidence" value="ECO:0007669"/>
    <property type="project" value="InterPro"/>
</dbReference>
<protein>
    <submittedName>
        <fullName evidence="2">Ribonuclease H</fullName>
    </submittedName>
</protein>
<comment type="caution">
    <text evidence="2">The sequence shown here is derived from an EMBL/GenBank/DDBJ whole genome shotgun (WGS) entry which is preliminary data.</text>
</comment>
<dbReference type="InterPro" id="IPR012337">
    <property type="entry name" value="RNaseH-like_sf"/>
</dbReference>
<dbReference type="AlphaFoldDB" id="A0A2M6ZG27"/>
<dbReference type="FunFam" id="3.30.420.10:FF:000076">
    <property type="entry name" value="RBR-type E3 ubiquitin transferase"/>
    <property type="match status" value="1"/>
</dbReference>
<dbReference type="EMBL" id="PEWN01000078">
    <property type="protein sequence ID" value="PIU51353.1"/>
    <property type="molecule type" value="Genomic_DNA"/>
</dbReference>
<dbReference type="PANTHER" id="PTHR47723:SF23">
    <property type="entry name" value="REVERSE TRANSCRIPTASE-LIKE PROTEIN"/>
    <property type="match status" value="1"/>
</dbReference>
<proteinExistence type="predicted"/>
<dbReference type="Gene3D" id="3.30.420.10">
    <property type="entry name" value="Ribonuclease H-like superfamily/Ribonuclease H"/>
    <property type="match status" value="1"/>
</dbReference>
<dbReference type="InterPro" id="IPR002156">
    <property type="entry name" value="RNaseH_domain"/>
</dbReference>
<dbReference type="CDD" id="cd09279">
    <property type="entry name" value="RNase_HI_like"/>
    <property type="match status" value="1"/>
</dbReference>
<sequence>MGIFKVYIDGACLGNPGKAGIGVVFYNEKNQQICEMSHYLGDATNNIAEYQSLIAALKKALEIGLDNLFIYTDSELLARQINGFYKVRNEELKQLYSKAKKLIANFESVRIFHISREKNKYADKLAQQAVQQSTV</sequence>
<dbReference type="SUPFAM" id="SSF53098">
    <property type="entry name" value="Ribonuclease H-like"/>
    <property type="match status" value="1"/>
</dbReference>
<dbReference type="InterPro" id="IPR036397">
    <property type="entry name" value="RNaseH_sf"/>
</dbReference>
<evidence type="ECO:0000313" key="2">
    <source>
        <dbReference type="EMBL" id="PIU51353.1"/>
    </source>
</evidence>
<gene>
    <name evidence="2" type="ORF">COS91_04900</name>
</gene>
<organism evidence="2 3">
    <name type="scientific">Candidatus Desantisbacteria bacterium CG07_land_8_20_14_0_80_39_15</name>
    <dbReference type="NCBI Taxonomy" id="1974549"/>
    <lineage>
        <taxon>Bacteria</taxon>
        <taxon>Candidatus Desantisiibacteriota</taxon>
    </lineage>
</organism>
<evidence type="ECO:0000313" key="3">
    <source>
        <dbReference type="Proteomes" id="UP000229227"/>
    </source>
</evidence>
<dbReference type="InterPro" id="IPR053151">
    <property type="entry name" value="RNase_H-like"/>
</dbReference>